<feature type="chain" id="PRO_5038934779" description="Pollen Ole e 1 allergen and extensin family protein" evidence="1">
    <location>
        <begin position="20"/>
        <end position="296"/>
    </location>
</feature>
<organism evidence="2 3">
    <name type="scientific">Adiantum capillus-veneris</name>
    <name type="common">Maidenhair fern</name>
    <dbReference type="NCBI Taxonomy" id="13818"/>
    <lineage>
        <taxon>Eukaryota</taxon>
        <taxon>Viridiplantae</taxon>
        <taxon>Streptophyta</taxon>
        <taxon>Embryophyta</taxon>
        <taxon>Tracheophyta</taxon>
        <taxon>Polypodiopsida</taxon>
        <taxon>Polypodiidae</taxon>
        <taxon>Polypodiales</taxon>
        <taxon>Pteridineae</taxon>
        <taxon>Pteridaceae</taxon>
        <taxon>Vittarioideae</taxon>
        <taxon>Adiantum</taxon>
    </lineage>
</organism>
<comment type="caution">
    <text evidence="2">The sequence shown here is derived from an EMBL/GenBank/DDBJ whole genome shotgun (WGS) entry which is preliminary data.</text>
</comment>
<dbReference type="Proteomes" id="UP000886520">
    <property type="component" value="Chromosome 9"/>
</dbReference>
<keyword evidence="1" id="KW-0732">Signal</keyword>
<keyword evidence="3" id="KW-1185">Reference proteome</keyword>
<protein>
    <recommendedName>
        <fullName evidence="4">Pollen Ole e 1 allergen and extensin family protein</fullName>
    </recommendedName>
</protein>
<gene>
    <name evidence="2" type="ORF">GOP47_0009779</name>
</gene>
<dbReference type="PANTHER" id="PTHR33210:SF24">
    <property type="entry name" value="POLLEN OLE E 1 ALLERGEN AND EXTENSIN FAMILY PROTEIN"/>
    <property type="match status" value="1"/>
</dbReference>
<dbReference type="OrthoDB" id="1909008at2759"/>
<evidence type="ECO:0008006" key="4">
    <source>
        <dbReference type="Google" id="ProtNLM"/>
    </source>
</evidence>
<name>A0A9D4UX83_ADICA</name>
<dbReference type="EMBL" id="JABFUD020000009">
    <property type="protein sequence ID" value="KAI5075703.1"/>
    <property type="molecule type" value="Genomic_DNA"/>
</dbReference>
<dbReference type="InterPro" id="IPR039923">
    <property type="entry name" value="Protodermal_1"/>
</dbReference>
<evidence type="ECO:0000313" key="2">
    <source>
        <dbReference type="EMBL" id="KAI5075703.1"/>
    </source>
</evidence>
<dbReference type="Pfam" id="PF01190">
    <property type="entry name" value="Pollen_Ole_e_1"/>
    <property type="match status" value="1"/>
</dbReference>
<accession>A0A9D4UX83</accession>
<reference evidence="2" key="1">
    <citation type="submission" date="2021-01" db="EMBL/GenBank/DDBJ databases">
        <title>Adiantum capillus-veneris genome.</title>
        <authorList>
            <person name="Fang Y."/>
            <person name="Liao Q."/>
        </authorList>
    </citation>
    <scope>NUCLEOTIDE SEQUENCE</scope>
    <source>
        <strain evidence="2">H3</strain>
        <tissue evidence="2">Leaf</tissue>
    </source>
</reference>
<dbReference type="AlphaFoldDB" id="A0A9D4UX83"/>
<dbReference type="PANTHER" id="PTHR33210">
    <property type="entry name" value="PROTODERMAL FACTOR 1"/>
    <property type="match status" value="1"/>
</dbReference>
<evidence type="ECO:0000256" key="1">
    <source>
        <dbReference type="SAM" id="SignalP"/>
    </source>
</evidence>
<sequence length="296" mass="32102">MEDRVLGCSLLLLIHLCCALLLSFAPSASHAGFTTIAGSVFCDQCLNGHQTVWGRPLNGAKVLLECKDSHGKVTLSKAADTSMIGTYAIKLDGSQKLDGCSVRLAGSSPKSTCAGAGVAARPLELSWKLFGMAMYTAEGLFYKPSKPMSFCPNAKKTTPSPKVSLPPLPFAKLSACTAQDWLNPQYKCYWRVWSPKTKVGMWYGPAATKKFGSTLTLEQGLRGSGEINRVLLRESIAATLNAFNSLPFYYNAIEVNYHFNQALAGSNKEVLKWALNFKRANSGYHGKAKCLLTPCK</sequence>
<proteinExistence type="predicted"/>
<feature type="signal peptide" evidence="1">
    <location>
        <begin position="1"/>
        <end position="19"/>
    </location>
</feature>
<evidence type="ECO:0000313" key="3">
    <source>
        <dbReference type="Proteomes" id="UP000886520"/>
    </source>
</evidence>